<dbReference type="EnsemblMetazoa" id="CapteT213128">
    <property type="protein sequence ID" value="CapteP213128"/>
    <property type="gene ID" value="CapteG213128"/>
</dbReference>
<keyword evidence="3" id="KW-1133">Transmembrane helix</keyword>
<dbReference type="InterPro" id="IPR011701">
    <property type="entry name" value="MFS"/>
</dbReference>
<accession>R7T6G6</accession>
<feature type="transmembrane region" description="Helical" evidence="3">
    <location>
        <begin position="409"/>
        <end position="433"/>
    </location>
</feature>
<dbReference type="GO" id="GO:0022857">
    <property type="term" value="F:transmembrane transporter activity"/>
    <property type="evidence" value="ECO:0007669"/>
    <property type="project" value="InterPro"/>
</dbReference>
<keyword evidence="3" id="KW-0812">Transmembrane</keyword>
<evidence type="ECO:0000313" key="6">
    <source>
        <dbReference type="EnsemblMetazoa" id="CapteP213128"/>
    </source>
</evidence>
<reference evidence="6" key="3">
    <citation type="submission" date="2015-06" db="UniProtKB">
        <authorList>
            <consortium name="EnsemblMetazoa"/>
        </authorList>
    </citation>
    <scope>IDENTIFICATION</scope>
</reference>
<dbReference type="PANTHER" id="PTHR11360:SF260">
    <property type="entry name" value="MFS DOMAIN-CONTAINING PROTEIN"/>
    <property type="match status" value="1"/>
</dbReference>
<dbReference type="EMBL" id="KB311614">
    <property type="protein sequence ID" value="ELT88923.1"/>
    <property type="molecule type" value="Genomic_DNA"/>
</dbReference>
<dbReference type="OMA" id="DENECHP"/>
<proteinExistence type="predicted"/>
<feature type="transmembrane region" description="Helical" evidence="3">
    <location>
        <begin position="61"/>
        <end position="81"/>
    </location>
</feature>
<keyword evidence="7" id="KW-1185">Reference proteome</keyword>
<gene>
    <name evidence="5" type="ORF">CAPTEDRAFT_213128</name>
</gene>
<comment type="subcellular location">
    <subcellularLocation>
        <location evidence="1">Membrane</location>
        <topology evidence="1">Multi-pass membrane protein</topology>
    </subcellularLocation>
</comment>
<reference evidence="7" key="1">
    <citation type="submission" date="2012-12" db="EMBL/GenBank/DDBJ databases">
        <authorList>
            <person name="Hellsten U."/>
            <person name="Grimwood J."/>
            <person name="Chapman J.A."/>
            <person name="Shapiro H."/>
            <person name="Aerts A."/>
            <person name="Otillar R.P."/>
            <person name="Terry A.Y."/>
            <person name="Boore J.L."/>
            <person name="Simakov O."/>
            <person name="Marletaz F."/>
            <person name="Cho S.-J."/>
            <person name="Edsinger-Gonzales E."/>
            <person name="Havlak P."/>
            <person name="Kuo D.-H."/>
            <person name="Larsson T."/>
            <person name="Lv J."/>
            <person name="Arendt D."/>
            <person name="Savage R."/>
            <person name="Osoegawa K."/>
            <person name="de Jong P."/>
            <person name="Lindberg D.R."/>
            <person name="Seaver E.C."/>
            <person name="Weisblat D.A."/>
            <person name="Putnam N.H."/>
            <person name="Grigoriev I.V."/>
            <person name="Rokhsar D.S."/>
        </authorList>
    </citation>
    <scope>NUCLEOTIDE SEQUENCE</scope>
    <source>
        <strain evidence="7">I ESC-2004</strain>
    </source>
</reference>
<dbReference type="GO" id="GO:0016020">
    <property type="term" value="C:membrane"/>
    <property type="evidence" value="ECO:0007669"/>
    <property type="project" value="UniProtKB-SubCell"/>
</dbReference>
<keyword evidence="3" id="KW-0472">Membrane</keyword>
<dbReference type="SUPFAM" id="SSF103473">
    <property type="entry name" value="MFS general substrate transporter"/>
    <property type="match status" value="2"/>
</dbReference>
<feature type="region of interest" description="Disordered" evidence="2">
    <location>
        <begin position="276"/>
        <end position="298"/>
    </location>
</feature>
<dbReference type="Gene3D" id="1.20.1250.20">
    <property type="entry name" value="MFS general substrate transporter like domains"/>
    <property type="match status" value="1"/>
</dbReference>
<dbReference type="OrthoDB" id="6265014at2759"/>
<dbReference type="HOGENOM" id="CLU_570602_0_0_1"/>
<evidence type="ECO:0000313" key="7">
    <source>
        <dbReference type="Proteomes" id="UP000014760"/>
    </source>
</evidence>
<dbReference type="AlphaFoldDB" id="R7T6G6"/>
<sequence>VVIGPLTKRVGCRPLAMIGLLLSAAGSVSAAYVTNYYLFLFTFSVITVFVRLTIESHGWRASLVMLAAVQTQMLVAAMMFMPNPDHKLSMPNKKSDTELTAPSPDGSSQDLAQNSKQNKCKIDCTIFKNLGFILFFVGYPFVTSVVIGPLTKRVGCRPLAMMGLLLSAAGSVSAAYVTNYYLFLFTFSVIAGCGFAGNYIASLVIVHQYHNKRRALASGVATVGLSLGTFTFPVLVRLTIESHGWRASLVMLAAVQTQMLVAAMMFMPNPDHKLSMPNKKSDTELTAPSPDGSSQDLAQNSKQNKCKIDCTIFKNLGFILFLFGYPFADCGNHIYWSFALQRGVFQGISPLHGSAILSSYGCGSIVGRLSTGFIGNMKCTRRDLQAAGCVFAAGCVSFMSTFAGDSLVLHVAATGCFGLMYGGFHGSFSTLLVDLVGMDELPRAVGIAQLAKCVVAAASLPIAGNHTTLNQSVGFNVAY</sequence>
<evidence type="ECO:0000259" key="4">
    <source>
        <dbReference type="PROSITE" id="PS50850"/>
    </source>
</evidence>
<dbReference type="EMBL" id="AMQN01033088">
    <property type="status" value="NOT_ANNOTATED_CDS"/>
    <property type="molecule type" value="Genomic_DNA"/>
</dbReference>
<feature type="non-terminal residue" evidence="5">
    <location>
        <position position="1"/>
    </location>
</feature>
<dbReference type="PROSITE" id="PS50850">
    <property type="entry name" value="MFS"/>
    <property type="match status" value="1"/>
</dbReference>
<evidence type="ECO:0000256" key="3">
    <source>
        <dbReference type="SAM" id="Phobius"/>
    </source>
</evidence>
<reference evidence="5 7" key="2">
    <citation type="journal article" date="2013" name="Nature">
        <title>Insights into bilaterian evolution from three spiralian genomes.</title>
        <authorList>
            <person name="Simakov O."/>
            <person name="Marletaz F."/>
            <person name="Cho S.J."/>
            <person name="Edsinger-Gonzales E."/>
            <person name="Havlak P."/>
            <person name="Hellsten U."/>
            <person name="Kuo D.H."/>
            <person name="Larsson T."/>
            <person name="Lv J."/>
            <person name="Arendt D."/>
            <person name="Savage R."/>
            <person name="Osoegawa K."/>
            <person name="de Jong P."/>
            <person name="Grimwood J."/>
            <person name="Chapman J.A."/>
            <person name="Shapiro H."/>
            <person name="Aerts A."/>
            <person name="Otillar R.P."/>
            <person name="Terry A.Y."/>
            <person name="Boore J.L."/>
            <person name="Grigoriev I.V."/>
            <person name="Lindberg D.R."/>
            <person name="Seaver E.C."/>
            <person name="Weisblat D.A."/>
            <person name="Putnam N.H."/>
            <person name="Rokhsar D.S."/>
        </authorList>
    </citation>
    <scope>NUCLEOTIDE SEQUENCE</scope>
    <source>
        <strain evidence="5 7">I ESC-2004</strain>
    </source>
</reference>
<name>R7T6G6_CAPTE</name>
<feature type="region of interest" description="Disordered" evidence="2">
    <location>
        <begin position="90"/>
        <end position="112"/>
    </location>
</feature>
<feature type="transmembrane region" description="Helical" evidence="3">
    <location>
        <begin position="159"/>
        <end position="177"/>
    </location>
</feature>
<dbReference type="InterPro" id="IPR050327">
    <property type="entry name" value="Proton-linked_MCT"/>
</dbReference>
<evidence type="ECO:0000256" key="1">
    <source>
        <dbReference type="ARBA" id="ARBA00004141"/>
    </source>
</evidence>
<feature type="transmembrane region" description="Helical" evidence="3">
    <location>
        <begin position="126"/>
        <end position="147"/>
    </location>
</feature>
<protein>
    <recommendedName>
        <fullName evidence="4">Major facilitator superfamily (MFS) profile domain-containing protein</fullName>
    </recommendedName>
</protein>
<dbReference type="InterPro" id="IPR036259">
    <property type="entry name" value="MFS_trans_sf"/>
</dbReference>
<feature type="transmembrane region" description="Helical" evidence="3">
    <location>
        <begin position="215"/>
        <end position="235"/>
    </location>
</feature>
<evidence type="ECO:0000256" key="2">
    <source>
        <dbReference type="SAM" id="MobiDB-lite"/>
    </source>
</evidence>
<feature type="transmembrane region" description="Helical" evidence="3">
    <location>
        <begin position="183"/>
        <end position="206"/>
    </location>
</feature>
<dbReference type="Proteomes" id="UP000014760">
    <property type="component" value="Unassembled WGS sequence"/>
</dbReference>
<feature type="transmembrane region" description="Helical" evidence="3">
    <location>
        <begin position="247"/>
        <end position="267"/>
    </location>
</feature>
<feature type="transmembrane region" description="Helical" evidence="3">
    <location>
        <begin position="384"/>
        <end position="403"/>
    </location>
</feature>
<dbReference type="EMBL" id="AMQN01033089">
    <property type="status" value="NOT_ANNOTATED_CDS"/>
    <property type="molecule type" value="Genomic_DNA"/>
</dbReference>
<dbReference type="InterPro" id="IPR020846">
    <property type="entry name" value="MFS_dom"/>
</dbReference>
<organism evidence="5">
    <name type="scientific">Capitella teleta</name>
    <name type="common">Polychaete worm</name>
    <dbReference type="NCBI Taxonomy" id="283909"/>
    <lineage>
        <taxon>Eukaryota</taxon>
        <taxon>Metazoa</taxon>
        <taxon>Spiralia</taxon>
        <taxon>Lophotrochozoa</taxon>
        <taxon>Annelida</taxon>
        <taxon>Polychaeta</taxon>
        <taxon>Sedentaria</taxon>
        <taxon>Scolecida</taxon>
        <taxon>Capitellidae</taxon>
        <taxon>Capitella</taxon>
    </lineage>
</organism>
<dbReference type="PANTHER" id="PTHR11360">
    <property type="entry name" value="MONOCARBOXYLATE TRANSPORTER"/>
    <property type="match status" value="1"/>
</dbReference>
<evidence type="ECO:0000313" key="5">
    <source>
        <dbReference type="EMBL" id="ELT88923.1"/>
    </source>
</evidence>
<dbReference type="Pfam" id="PF07690">
    <property type="entry name" value="MFS_1"/>
    <property type="match status" value="1"/>
</dbReference>
<feature type="domain" description="Major facilitator superfamily (MFS) profile" evidence="4">
    <location>
        <begin position="63"/>
        <end position="479"/>
    </location>
</feature>